<accession>A0AAV2STV9</accession>
<feature type="non-terminal residue" evidence="2">
    <location>
        <position position="212"/>
    </location>
</feature>
<feature type="region of interest" description="Disordered" evidence="1">
    <location>
        <begin position="13"/>
        <end position="67"/>
    </location>
</feature>
<keyword evidence="3" id="KW-1185">Reference proteome</keyword>
<feature type="compositionally biased region" description="Low complexity" evidence="1">
    <location>
        <begin position="24"/>
        <end position="60"/>
    </location>
</feature>
<organism evidence="2 3">
    <name type="scientific">Meganyctiphanes norvegica</name>
    <name type="common">Northern krill</name>
    <name type="synonym">Thysanopoda norvegica</name>
    <dbReference type="NCBI Taxonomy" id="48144"/>
    <lineage>
        <taxon>Eukaryota</taxon>
        <taxon>Metazoa</taxon>
        <taxon>Ecdysozoa</taxon>
        <taxon>Arthropoda</taxon>
        <taxon>Crustacea</taxon>
        <taxon>Multicrustacea</taxon>
        <taxon>Malacostraca</taxon>
        <taxon>Eumalacostraca</taxon>
        <taxon>Eucarida</taxon>
        <taxon>Euphausiacea</taxon>
        <taxon>Euphausiidae</taxon>
        <taxon>Meganyctiphanes</taxon>
    </lineage>
</organism>
<gene>
    <name evidence="2" type="ORF">MNOR_LOCUS40893</name>
</gene>
<feature type="non-terminal residue" evidence="2">
    <location>
        <position position="1"/>
    </location>
</feature>
<name>A0AAV2STV9_MEGNR</name>
<reference evidence="2 3" key="1">
    <citation type="submission" date="2024-05" db="EMBL/GenBank/DDBJ databases">
        <authorList>
            <person name="Wallberg A."/>
        </authorList>
    </citation>
    <scope>NUCLEOTIDE SEQUENCE [LARGE SCALE GENOMIC DNA]</scope>
</reference>
<proteinExistence type="predicted"/>
<comment type="caution">
    <text evidence="2">The sequence shown here is derived from an EMBL/GenBank/DDBJ whole genome shotgun (WGS) entry which is preliminary data.</text>
</comment>
<dbReference type="AlphaFoldDB" id="A0AAV2STV9"/>
<evidence type="ECO:0000313" key="3">
    <source>
        <dbReference type="Proteomes" id="UP001497623"/>
    </source>
</evidence>
<evidence type="ECO:0000313" key="2">
    <source>
        <dbReference type="EMBL" id="CAL4243853.1"/>
    </source>
</evidence>
<dbReference type="EMBL" id="CAXKWB010134707">
    <property type="protein sequence ID" value="CAL4243853.1"/>
    <property type="molecule type" value="Genomic_DNA"/>
</dbReference>
<evidence type="ECO:0000256" key="1">
    <source>
        <dbReference type="SAM" id="MobiDB-lite"/>
    </source>
</evidence>
<dbReference type="Proteomes" id="UP001497623">
    <property type="component" value="Unassembled WGS sequence"/>
</dbReference>
<protein>
    <submittedName>
        <fullName evidence="2">Uncharacterized protein</fullName>
    </submittedName>
</protein>
<sequence length="212" mass="22995">FQVDLPLEDVLNKSSAQSVAEAKSVASISTSEVSSSPSTPATSPSDSLKSSSPYYSATSTPEKKPPLCAECTQTKEQLEGRSLTSMAPQQLEVSVCSRPSPLLPHSGWRGREWPVVKDKATFLELLKPSLNSQKNVKGATAFLTSSDMLLDTCIKRIDEIKIFDECIKQIPTSITDKSLEPESSSKPSRLTEALFKMVDSSEVQNGLILLSQ</sequence>